<reference evidence="2 3" key="1">
    <citation type="submission" date="2017-06" db="EMBL/GenBank/DDBJ databases">
        <authorList>
            <person name="Kim H.J."/>
            <person name="Triplett B.A."/>
        </authorList>
    </citation>
    <scope>NUCLEOTIDE SEQUENCE [LARGE SCALE GENOMIC DNA]</scope>
    <source>
        <strain evidence="2 3">DSM 43151</strain>
    </source>
</reference>
<sequence length="159" mass="16517">MSAAAEAGRRIEELLDRLRETGDPRAVQAGEELTRTVVGLYGDGLARIAAALGAERMTGLCADPLVSSLLLVHGLHPVPVQERIRRALEGTGAQLSGIGEDGVVRLRLPAGTPGCGTAPRAIESAVRAAAPEATAVSLETPPRRPPLLQITPRPGLASR</sequence>
<evidence type="ECO:0000256" key="1">
    <source>
        <dbReference type="SAM" id="MobiDB-lite"/>
    </source>
</evidence>
<dbReference type="RefSeq" id="WP_089297221.1">
    <property type="nucleotide sequence ID" value="NZ_BOMU01000083.1"/>
</dbReference>
<dbReference type="OrthoDB" id="9798220at2"/>
<evidence type="ECO:0000313" key="2">
    <source>
        <dbReference type="EMBL" id="SNS53192.1"/>
    </source>
</evidence>
<dbReference type="EMBL" id="FZNR01000017">
    <property type="protein sequence ID" value="SNS53192.1"/>
    <property type="molecule type" value="Genomic_DNA"/>
</dbReference>
<keyword evidence="3" id="KW-1185">Reference proteome</keyword>
<protein>
    <recommendedName>
        <fullName evidence="4">NifU-like domain-containing protein</fullName>
    </recommendedName>
</protein>
<name>A0A239FAL0_9ACTN</name>
<dbReference type="Proteomes" id="UP000198415">
    <property type="component" value="Unassembled WGS sequence"/>
</dbReference>
<evidence type="ECO:0000313" key="3">
    <source>
        <dbReference type="Proteomes" id="UP000198415"/>
    </source>
</evidence>
<organism evidence="2 3">
    <name type="scientific">Actinoplanes regularis</name>
    <dbReference type="NCBI Taxonomy" id="52697"/>
    <lineage>
        <taxon>Bacteria</taxon>
        <taxon>Bacillati</taxon>
        <taxon>Actinomycetota</taxon>
        <taxon>Actinomycetes</taxon>
        <taxon>Micromonosporales</taxon>
        <taxon>Micromonosporaceae</taxon>
        <taxon>Actinoplanes</taxon>
    </lineage>
</organism>
<accession>A0A239FAL0</accession>
<feature type="region of interest" description="Disordered" evidence="1">
    <location>
        <begin position="134"/>
        <end position="159"/>
    </location>
</feature>
<dbReference type="AlphaFoldDB" id="A0A239FAL0"/>
<gene>
    <name evidence="2" type="ORF">SAMN06264365_117141</name>
</gene>
<proteinExistence type="predicted"/>
<evidence type="ECO:0008006" key="4">
    <source>
        <dbReference type="Google" id="ProtNLM"/>
    </source>
</evidence>